<dbReference type="Proteomes" id="UP000034410">
    <property type="component" value="Chromosome"/>
</dbReference>
<dbReference type="GO" id="GO:0033863">
    <property type="term" value="F:ribose 1,5-bisphosphate phosphokinase activity"/>
    <property type="evidence" value="ECO:0007669"/>
    <property type="project" value="UniProtKB-UniRule"/>
</dbReference>
<dbReference type="GO" id="GO:0019634">
    <property type="term" value="P:organic phosphonate metabolic process"/>
    <property type="evidence" value="ECO:0007669"/>
    <property type="project" value="UniProtKB-UniRule"/>
</dbReference>
<dbReference type="EC" id="2.7.4.23" evidence="6"/>
<dbReference type="Pfam" id="PF13238">
    <property type="entry name" value="AAA_18"/>
    <property type="match status" value="1"/>
</dbReference>
<dbReference type="GO" id="GO:0005829">
    <property type="term" value="C:cytosol"/>
    <property type="evidence" value="ECO:0007669"/>
    <property type="project" value="TreeGrafter"/>
</dbReference>
<evidence type="ECO:0000256" key="3">
    <source>
        <dbReference type="ARBA" id="ARBA00022679"/>
    </source>
</evidence>
<evidence type="ECO:0000256" key="5">
    <source>
        <dbReference type="ARBA" id="ARBA00022840"/>
    </source>
</evidence>
<dbReference type="PATRIC" id="fig|1543721.4.peg.3712"/>
<dbReference type="RefSeq" id="WP_046860832.1">
    <property type="nucleotide sequence ID" value="NZ_CP011412.1"/>
</dbReference>
<evidence type="ECO:0000313" key="9">
    <source>
        <dbReference type="Proteomes" id="UP000034410"/>
    </source>
</evidence>
<dbReference type="NCBIfam" id="NF007485">
    <property type="entry name" value="PRK10078.1"/>
    <property type="match status" value="1"/>
</dbReference>
<keyword evidence="4 6" id="KW-0547">Nucleotide-binding</keyword>
<proteinExistence type="inferred from homology"/>
<gene>
    <name evidence="6" type="primary">phnN</name>
    <name evidence="8" type="ORF">AAY24_17925</name>
</gene>
<keyword evidence="5 6" id="KW-0067">ATP-binding</keyword>
<dbReference type="GO" id="GO:0006015">
    <property type="term" value="P:5-phosphoribose 1-diphosphate biosynthetic process"/>
    <property type="evidence" value="ECO:0007669"/>
    <property type="project" value="UniProtKB-UniRule"/>
</dbReference>
<dbReference type="Gene3D" id="3.40.50.300">
    <property type="entry name" value="P-loop containing nucleotide triphosphate hydrolases"/>
    <property type="match status" value="1"/>
</dbReference>
<dbReference type="AlphaFoldDB" id="A0A0F7K031"/>
<comment type="similarity">
    <text evidence="6">Belongs to the ribose 1,5-bisphosphokinase family.</text>
</comment>
<dbReference type="InterPro" id="IPR008144">
    <property type="entry name" value="Guanylate_kin-like_dom"/>
</dbReference>
<dbReference type="NCBIfam" id="TIGR02322">
    <property type="entry name" value="phosphon_PhnN"/>
    <property type="match status" value="1"/>
</dbReference>
<protein>
    <recommendedName>
        <fullName evidence="6">Ribose 1,5-bisphosphate phosphokinase PhnN</fullName>
        <ecNumber evidence="6">2.7.4.23</ecNumber>
    </recommendedName>
    <alternativeName>
        <fullName evidence="6">Ribose 1,5-bisphosphokinase</fullName>
    </alternativeName>
</protein>
<feature type="domain" description="Guanylate kinase-like" evidence="7">
    <location>
        <begin position="11"/>
        <end position="189"/>
    </location>
</feature>
<organism evidence="8 9">
    <name type="scientific">Sedimenticola thiotaurini</name>
    <dbReference type="NCBI Taxonomy" id="1543721"/>
    <lineage>
        <taxon>Bacteria</taxon>
        <taxon>Pseudomonadati</taxon>
        <taxon>Pseudomonadota</taxon>
        <taxon>Gammaproteobacteria</taxon>
        <taxon>Chromatiales</taxon>
        <taxon>Sedimenticolaceae</taxon>
        <taxon>Sedimenticola</taxon>
    </lineage>
</organism>
<dbReference type="InterPro" id="IPR008145">
    <property type="entry name" value="GK/Ca_channel_bsu"/>
</dbReference>
<dbReference type="InterPro" id="IPR012699">
    <property type="entry name" value="PhnN"/>
</dbReference>
<dbReference type="PANTHER" id="PTHR23117:SF8">
    <property type="entry name" value="RIBOSE 1,5-BISPHOSPHATE PHOSPHOKINASE PHNN"/>
    <property type="match status" value="1"/>
</dbReference>
<dbReference type="EMBL" id="CP011412">
    <property type="protein sequence ID" value="AKH21911.1"/>
    <property type="molecule type" value="Genomic_DNA"/>
</dbReference>
<keyword evidence="3 6" id="KW-0808">Transferase</keyword>
<comment type="catalytic activity">
    <reaction evidence="1 6">
        <text>alpha-D-ribose 1,5-bisphosphate + ATP = 5-phospho-alpha-D-ribose 1-diphosphate + ADP</text>
        <dbReference type="Rhea" id="RHEA:20109"/>
        <dbReference type="ChEBI" id="CHEBI:30616"/>
        <dbReference type="ChEBI" id="CHEBI:58017"/>
        <dbReference type="ChEBI" id="CHEBI:68688"/>
        <dbReference type="ChEBI" id="CHEBI:456216"/>
        <dbReference type="EC" id="2.7.4.23"/>
    </reaction>
</comment>
<name>A0A0F7K031_9GAMM</name>
<dbReference type="OrthoDB" id="341217at2"/>
<accession>A0A0F7K031</accession>
<evidence type="ECO:0000256" key="4">
    <source>
        <dbReference type="ARBA" id="ARBA00022741"/>
    </source>
</evidence>
<reference evidence="8 9" key="1">
    <citation type="journal article" date="2015" name="Genome Announc.">
        <title>Complete Genome Sequence of Sedimenticola thiotaurini Strain SIP-G1, a Polyphosphate- and Polyhydroxyalkanoate-Accumulating Sulfur-Oxidizing Gammaproteobacterium Isolated from Salt Marsh Sediments.</title>
        <authorList>
            <person name="Flood B.E."/>
            <person name="Jones D.S."/>
            <person name="Bailey J.V."/>
        </authorList>
    </citation>
    <scope>NUCLEOTIDE SEQUENCE [LARGE SCALE GENOMIC DNA]</scope>
    <source>
        <strain evidence="8 9">SIP-G1</strain>
    </source>
</reference>
<evidence type="ECO:0000256" key="6">
    <source>
        <dbReference type="HAMAP-Rule" id="MF_00836"/>
    </source>
</evidence>
<evidence type="ECO:0000256" key="1">
    <source>
        <dbReference type="ARBA" id="ARBA00000373"/>
    </source>
</evidence>
<dbReference type="SMART" id="SM00072">
    <property type="entry name" value="GuKc"/>
    <property type="match status" value="1"/>
</dbReference>
<comment type="function">
    <text evidence="6">Catalyzes the phosphorylation of ribose 1,5-bisphosphate to 5-phospho-D-ribosyl alpha-1-diphosphate (PRPP).</text>
</comment>
<dbReference type="PROSITE" id="PS50052">
    <property type="entry name" value="GUANYLATE_KINASE_2"/>
    <property type="match status" value="1"/>
</dbReference>
<dbReference type="UniPathway" id="UPA00087">
    <property type="reaction ID" value="UER00175"/>
</dbReference>
<evidence type="ECO:0000256" key="2">
    <source>
        <dbReference type="ARBA" id="ARBA00005069"/>
    </source>
</evidence>
<dbReference type="HAMAP" id="MF_00836">
    <property type="entry name" value="PhnN"/>
    <property type="match status" value="1"/>
</dbReference>
<comment type="pathway">
    <text evidence="2 6">Metabolic intermediate biosynthesis; 5-phospho-alpha-D-ribose 1-diphosphate biosynthesis; 5-phospho-alpha-D-ribose 1-diphosphate from D-ribose 5-phosphate (route II): step 3/3.</text>
</comment>
<dbReference type="InterPro" id="IPR027417">
    <property type="entry name" value="P-loop_NTPase"/>
</dbReference>
<dbReference type="PANTHER" id="PTHR23117">
    <property type="entry name" value="GUANYLATE KINASE-RELATED"/>
    <property type="match status" value="1"/>
</dbReference>
<sequence length="198" mass="22083">MATGSIRVREPRLVYLMGASGSGKDSIIAGLRRRLGANSGVIVAHRYITRPWQSGGENHVELSREEFKIRRALGLFALDWMANGQHYGIGCEVDVWLASGRSVLVNGSREHLEQARVRFRERLLAVLVTVDESLLEGRLRARGRESELQIEARLKRAREYDGQITGPVCRLYNNAALEDAVQRLEQLLTGQGVVAIHA</sequence>
<evidence type="ECO:0000259" key="7">
    <source>
        <dbReference type="PROSITE" id="PS50052"/>
    </source>
</evidence>
<evidence type="ECO:0000313" key="8">
    <source>
        <dbReference type="EMBL" id="AKH21911.1"/>
    </source>
</evidence>
<dbReference type="SUPFAM" id="SSF52540">
    <property type="entry name" value="P-loop containing nucleoside triphosphate hydrolases"/>
    <property type="match status" value="1"/>
</dbReference>
<dbReference type="GO" id="GO:0005524">
    <property type="term" value="F:ATP binding"/>
    <property type="evidence" value="ECO:0007669"/>
    <property type="project" value="UniProtKB-KW"/>
</dbReference>
<keyword evidence="9" id="KW-1185">Reference proteome</keyword>
<comment type="caution">
    <text evidence="6">Lacks conserved residue(s) required for the propagation of feature annotation.</text>
</comment>
<dbReference type="KEGG" id="seds:AAY24_17925"/>